<dbReference type="SUPFAM" id="SSF56399">
    <property type="entry name" value="ADP-ribosylation"/>
    <property type="match status" value="1"/>
</dbReference>
<dbReference type="OrthoDB" id="433049at2759"/>
<comment type="caution">
    <text evidence="1">The sequence shown here is derived from an EMBL/GenBank/DDBJ whole genome shotgun (WGS) entry which is preliminary data.</text>
</comment>
<gene>
    <name evidence="1" type="ORF">SPIL2461_LOCUS22179</name>
</gene>
<accession>A0A812Y5A2</accession>
<dbReference type="EMBL" id="CAJNIZ010047000">
    <property type="protein sequence ID" value="CAE7760531.1"/>
    <property type="molecule type" value="Genomic_DNA"/>
</dbReference>
<dbReference type="AlphaFoldDB" id="A0A812Y5A2"/>
<evidence type="ECO:0000313" key="1">
    <source>
        <dbReference type="EMBL" id="CAE7760531.1"/>
    </source>
</evidence>
<keyword evidence="2" id="KW-1185">Reference proteome</keyword>
<dbReference type="Gene3D" id="3.90.228.10">
    <property type="match status" value="1"/>
</dbReference>
<evidence type="ECO:0000313" key="2">
    <source>
        <dbReference type="Proteomes" id="UP000649617"/>
    </source>
</evidence>
<evidence type="ECO:0008006" key="3">
    <source>
        <dbReference type="Google" id="ProtNLM"/>
    </source>
</evidence>
<reference evidence="1" key="1">
    <citation type="submission" date="2021-02" db="EMBL/GenBank/DDBJ databases">
        <authorList>
            <person name="Dougan E. K."/>
            <person name="Rhodes N."/>
            <person name="Thang M."/>
            <person name="Chan C."/>
        </authorList>
    </citation>
    <scope>NUCLEOTIDE SEQUENCE</scope>
</reference>
<proteinExistence type="predicted"/>
<organism evidence="1 2">
    <name type="scientific">Symbiodinium pilosum</name>
    <name type="common">Dinoflagellate</name>
    <dbReference type="NCBI Taxonomy" id="2952"/>
    <lineage>
        <taxon>Eukaryota</taxon>
        <taxon>Sar</taxon>
        <taxon>Alveolata</taxon>
        <taxon>Dinophyceae</taxon>
        <taxon>Suessiales</taxon>
        <taxon>Symbiodiniaceae</taxon>
        <taxon>Symbiodinium</taxon>
    </lineage>
</organism>
<name>A0A812Y5A2_SYMPI</name>
<sequence>MYLTQEDADCLGLCLDMAFGVPCLDQPTLSSLIPEQEAVQRHSRTKLPDLPHRQRFQRWYRALEIAEETARNYKTPQYPCRLTAWLQQALQQLCPGDDFDSLRAEFLHSHGRSVLQSLLQKGKLNIRSLLPTPLSTTARRQFLQNYSEGKGGILRPTLHGTNLVNHASIFERGLLIPDPCKNGLRVVHGSAHGLGIYTASLENPSLALDFVRPAWGSKAILLCGVVDDTSYTAEPKSFGGRVCRQQSTNIRVVGDAVIALTPDRVAPLFTAARVCFACCCCQYS</sequence>
<protein>
    <recommendedName>
        <fullName evidence="3">PARP catalytic domain-containing protein</fullName>
    </recommendedName>
</protein>
<dbReference type="Proteomes" id="UP000649617">
    <property type="component" value="Unassembled WGS sequence"/>
</dbReference>